<dbReference type="STRING" id="1131292.BCR24_08480"/>
<protein>
    <submittedName>
        <fullName evidence="2">GNAT family N-acetyltransferase</fullName>
    </submittedName>
</protein>
<dbReference type="GO" id="GO:0016747">
    <property type="term" value="F:acyltransferase activity, transferring groups other than amino-acyl groups"/>
    <property type="evidence" value="ECO:0007669"/>
    <property type="project" value="InterPro"/>
</dbReference>
<keyword evidence="3" id="KW-1185">Reference proteome</keyword>
<gene>
    <name evidence="2" type="ORF">BCR24_08480</name>
</gene>
<dbReference type="AlphaFoldDB" id="A0A1E5H904"/>
<evidence type="ECO:0000259" key="1">
    <source>
        <dbReference type="Pfam" id="PF00583"/>
    </source>
</evidence>
<evidence type="ECO:0000313" key="2">
    <source>
        <dbReference type="EMBL" id="OEG21110.1"/>
    </source>
</evidence>
<name>A0A1E5H904_9ENTE</name>
<dbReference type="InterPro" id="IPR000182">
    <property type="entry name" value="GNAT_dom"/>
</dbReference>
<dbReference type="EMBL" id="MIKC01000041">
    <property type="protein sequence ID" value="OEG21110.1"/>
    <property type="molecule type" value="Genomic_DNA"/>
</dbReference>
<organism evidence="2 3">
    <name type="scientific">Enterococcus ureilyticus</name>
    <dbReference type="NCBI Taxonomy" id="1131292"/>
    <lineage>
        <taxon>Bacteria</taxon>
        <taxon>Bacillati</taxon>
        <taxon>Bacillota</taxon>
        <taxon>Bacilli</taxon>
        <taxon>Lactobacillales</taxon>
        <taxon>Enterococcaceae</taxon>
        <taxon>Enterococcus</taxon>
    </lineage>
</organism>
<keyword evidence="2" id="KW-0808">Transferase</keyword>
<sequence>MTSIKWRTLATDLIRKRTQPKTESSFKRNRSKKIQITEKIYLIPFDKLRKESLKWYQDPESMYHIVGAKITYSEEQIQQMYEWQNEHGLLYYIEYKNGDLVQIIGDVWLAKDDYAIVIDQAFRNRHIGRAVTKYFIYKSKKLGREFIMVSEIFDWNKASKQMFTSLNFYPFKENKDSWSYRRQLKKSKRTSEESK</sequence>
<reference evidence="3" key="1">
    <citation type="submission" date="2016-09" db="EMBL/GenBank/DDBJ databases">
        <authorList>
            <person name="Gulvik C.A."/>
        </authorList>
    </citation>
    <scope>NUCLEOTIDE SEQUENCE [LARGE SCALE GENOMIC DNA]</scope>
    <source>
        <strain evidence="3">LMG 26676</strain>
    </source>
</reference>
<dbReference type="InterPro" id="IPR016181">
    <property type="entry name" value="Acyl_CoA_acyltransferase"/>
</dbReference>
<dbReference type="Gene3D" id="3.40.630.30">
    <property type="match status" value="1"/>
</dbReference>
<dbReference type="SUPFAM" id="SSF55729">
    <property type="entry name" value="Acyl-CoA N-acyltransferases (Nat)"/>
    <property type="match status" value="1"/>
</dbReference>
<proteinExistence type="predicted"/>
<accession>A0A1E5H904</accession>
<dbReference type="OrthoDB" id="95248at2"/>
<dbReference type="Proteomes" id="UP000094469">
    <property type="component" value="Unassembled WGS sequence"/>
</dbReference>
<feature type="domain" description="N-acetyltransferase" evidence="1">
    <location>
        <begin position="70"/>
        <end position="168"/>
    </location>
</feature>
<evidence type="ECO:0000313" key="3">
    <source>
        <dbReference type="Proteomes" id="UP000094469"/>
    </source>
</evidence>
<dbReference type="Pfam" id="PF00583">
    <property type="entry name" value="Acetyltransf_1"/>
    <property type="match status" value="1"/>
</dbReference>
<comment type="caution">
    <text evidence="2">The sequence shown here is derived from an EMBL/GenBank/DDBJ whole genome shotgun (WGS) entry which is preliminary data.</text>
</comment>
<dbReference type="RefSeq" id="WP_069641269.1">
    <property type="nucleotide sequence ID" value="NZ_JAFBEZ010000006.1"/>
</dbReference>